<comment type="caution">
    <text evidence="1">The sequence shown here is derived from an EMBL/GenBank/DDBJ whole genome shotgun (WGS) entry which is preliminary data.</text>
</comment>
<name>A0A5C8UWB6_9MICO</name>
<accession>A0A5C8UWB6</accession>
<reference evidence="1 2" key="1">
    <citation type="submission" date="2019-08" db="EMBL/GenBank/DDBJ databases">
        <title>Bacterial whole genome sequence for Glaciihabitans sp. CHu50b-6-2.</title>
        <authorList>
            <person name="Jin L."/>
        </authorList>
    </citation>
    <scope>NUCLEOTIDE SEQUENCE [LARGE SCALE GENOMIC DNA]</scope>
    <source>
        <strain evidence="1 2">CHu50b-6-2</strain>
    </source>
</reference>
<dbReference type="Proteomes" id="UP000321379">
    <property type="component" value="Unassembled WGS sequence"/>
</dbReference>
<dbReference type="RefSeq" id="WP_147781880.1">
    <property type="nucleotide sequence ID" value="NZ_VRMG01000003.1"/>
</dbReference>
<organism evidence="1 2">
    <name type="scientific">Lacisediminihabitans profunda</name>
    <dbReference type="NCBI Taxonomy" id="2594790"/>
    <lineage>
        <taxon>Bacteria</taxon>
        <taxon>Bacillati</taxon>
        <taxon>Actinomycetota</taxon>
        <taxon>Actinomycetes</taxon>
        <taxon>Micrococcales</taxon>
        <taxon>Microbacteriaceae</taxon>
        <taxon>Lacisediminihabitans</taxon>
    </lineage>
</organism>
<dbReference type="EMBL" id="VRMG01000003">
    <property type="protein sequence ID" value="TXN32333.1"/>
    <property type="molecule type" value="Genomic_DNA"/>
</dbReference>
<evidence type="ECO:0000313" key="1">
    <source>
        <dbReference type="EMBL" id="TXN32333.1"/>
    </source>
</evidence>
<gene>
    <name evidence="1" type="ORF">FVP33_01560</name>
</gene>
<protein>
    <submittedName>
        <fullName evidence="1">Uncharacterized protein</fullName>
    </submittedName>
</protein>
<keyword evidence="2" id="KW-1185">Reference proteome</keyword>
<dbReference type="AlphaFoldDB" id="A0A5C8UWB6"/>
<evidence type="ECO:0000313" key="2">
    <source>
        <dbReference type="Proteomes" id="UP000321379"/>
    </source>
</evidence>
<sequence length="79" mass="8899">MDSRNGGDDGSSWRTMVVRVWSEPHSDHGFRARVTMEELPNIEPSVVFATDPEQVLNAVRDWLSHPAEPATAKPERARD</sequence>
<proteinExistence type="predicted"/>